<dbReference type="AlphaFoldDB" id="A0AAD6WII7"/>
<evidence type="ECO:0000313" key="4">
    <source>
        <dbReference type="Proteomes" id="UP001164929"/>
    </source>
</evidence>
<dbReference type="Pfam" id="PF00006">
    <property type="entry name" value="ATP-synt_ab"/>
    <property type="match status" value="1"/>
</dbReference>
<dbReference type="EMBL" id="JAQIZT010000001">
    <property type="protein sequence ID" value="KAJ7013101.1"/>
    <property type="molecule type" value="Genomic_DNA"/>
</dbReference>
<dbReference type="GO" id="GO:0043531">
    <property type="term" value="F:ADP binding"/>
    <property type="evidence" value="ECO:0007669"/>
    <property type="project" value="TreeGrafter"/>
</dbReference>
<name>A0AAD6WII7_9ROSI</name>
<sequence length="55" mass="5868">MCVYIAIGQKASSMAQIVTALQERGAMEYTIVVAQMTDSPATLQCLTPYTRAALG</sequence>
<evidence type="ECO:0000256" key="1">
    <source>
        <dbReference type="ARBA" id="ARBA00008936"/>
    </source>
</evidence>
<dbReference type="SUPFAM" id="SSF52540">
    <property type="entry name" value="P-loop containing nucleoside triphosphate hydrolases"/>
    <property type="match status" value="1"/>
</dbReference>
<evidence type="ECO:0000259" key="2">
    <source>
        <dbReference type="Pfam" id="PF00006"/>
    </source>
</evidence>
<proteinExistence type="inferred from homology"/>
<reference evidence="3 4" key="1">
    <citation type="journal article" date="2023" name="Mol. Ecol. Resour.">
        <title>Chromosome-level genome assembly of a triploid poplar Populus alba 'Berolinensis'.</title>
        <authorList>
            <person name="Chen S."/>
            <person name="Yu Y."/>
            <person name="Wang X."/>
            <person name="Wang S."/>
            <person name="Zhang T."/>
            <person name="Zhou Y."/>
            <person name="He R."/>
            <person name="Meng N."/>
            <person name="Wang Y."/>
            <person name="Liu W."/>
            <person name="Liu Z."/>
            <person name="Liu J."/>
            <person name="Guo Q."/>
            <person name="Huang H."/>
            <person name="Sederoff R.R."/>
            <person name="Wang G."/>
            <person name="Qu G."/>
            <person name="Chen S."/>
        </authorList>
    </citation>
    <scope>NUCLEOTIDE SEQUENCE [LARGE SCALE GENOMIC DNA]</scope>
    <source>
        <strain evidence="3">SC-2020</strain>
    </source>
</reference>
<gene>
    <name evidence="3" type="ORF">NC653_002960</name>
</gene>
<dbReference type="PANTHER" id="PTHR48082:SF2">
    <property type="entry name" value="ATP SYNTHASE SUBUNIT ALPHA, MITOCHONDRIAL"/>
    <property type="match status" value="1"/>
</dbReference>
<keyword evidence="4" id="KW-1185">Reference proteome</keyword>
<dbReference type="GO" id="GO:0046933">
    <property type="term" value="F:proton-transporting ATP synthase activity, rotational mechanism"/>
    <property type="evidence" value="ECO:0007669"/>
    <property type="project" value="InterPro"/>
</dbReference>
<dbReference type="PANTHER" id="PTHR48082">
    <property type="entry name" value="ATP SYNTHASE SUBUNIT ALPHA, MITOCHONDRIAL"/>
    <property type="match status" value="1"/>
</dbReference>
<comment type="caution">
    <text evidence="3">The sequence shown here is derived from an EMBL/GenBank/DDBJ whole genome shotgun (WGS) entry which is preliminary data.</text>
</comment>
<dbReference type="GO" id="GO:0005524">
    <property type="term" value="F:ATP binding"/>
    <property type="evidence" value="ECO:0007669"/>
    <property type="project" value="InterPro"/>
</dbReference>
<dbReference type="Gene3D" id="3.40.50.12240">
    <property type="match status" value="1"/>
</dbReference>
<protein>
    <submittedName>
        <fullName evidence="3">F0F1 ATP synthase subunit alpha</fullName>
    </submittedName>
</protein>
<accession>A0AAD6WII7</accession>
<organism evidence="3 4">
    <name type="scientific">Populus alba x Populus x berolinensis</name>
    <dbReference type="NCBI Taxonomy" id="444605"/>
    <lineage>
        <taxon>Eukaryota</taxon>
        <taxon>Viridiplantae</taxon>
        <taxon>Streptophyta</taxon>
        <taxon>Embryophyta</taxon>
        <taxon>Tracheophyta</taxon>
        <taxon>Spermatophyta</taxon>
        <taxon>Magnoliopsida</taxon>
        <taxon>eudicotyledons</taxon>
        <taxon>Gunneridae</taxon>
        <taxon>Pentapetalae</taxon>
        <taxon>rosids</taxon>
        <taxon>fabids</taxon>
        <taxon>Malpighiales</taxon>
        <taxon>Salicaceae</taxon>
        <taxon>Saliceae</taxon>
        <taxon>Populus</taxon>
    </lineage>
</organism>
<dbReference type="InterPro" id="IPR005294">
    <property type="entry name" value="ATP_synth_F1_asu"/>
</dbReference>
<evidence type="ECO:0000313" key="3">
    <source>
        <dbReference type="EMBL" id="KAJ7013101.1"/>
    </source>
</evidence>
<dbReference type="InterPro" id="IPR000194">
    <property type="entry name" value="ATPase_F1/V1/A1_a/bsu_nucl-bd"/>
</dbReference>
<feature type="domain" description="ATPase F1/V1/A1 complex alpha/beta subunit nucleotide-binding" evidence="2">
    <location>
        <begin position="1"/>
        <end position="53"/>
    </location>
</feature>
<dbReference type="Proteomes" id="UP001164929">
    <property type="component" value="Chromosome 1"/>
</dbReference>
<comment type="similarity">
    <text evidence="1">Belongs to the ATPase alpha/beta chains family.</text>
</comment>
<dbReference type="GO" id="GO:0045259">
    <property type="term" value="C:proton-transporting ATP synthase complex"/>
    <property type="evidence" value="ECO:0007669"/>
    <property type="project" value="InterPro"/>
</dbReference>
<dbReference type="InterPro" id="IPR027417">
    <property type="entry name" value="P-loop_NTPase"/>
</dbReference>